<dbReference type="InterPro" id="IPR036629">
    <property type="entry name" value="YjbJ_sf"/>
</dbReference>
<keyword evidence="2" id="KW-1133">Transmembrane helix</keyword>
<feature type="transmembrane region" description="Helical" evidence="2">
    <location>
        <begin position="20"/>
        <end position="38"/>
    </location>
</feature>
<organism evidence="3 4">
    <name type="scientific">Waterburya agarophytonicola KI4</name>
    <dbReference type="NCBI Taxonomy" id="2874699"/>
    <lineage>
        <taxon>Bacteria</taxon>
        <taxon>Bacillati</taxon>
        <taxon>Cyanobacteriota</taxon>
        <taxon>Cyanophyceae</taxon>
        <taxon>Pleurocapsales</taxon>
        <taxon>Hyellaceae</taxon>
        <taxon>Waterburya</taxon>
        <taxon>Waterburya agarophytonicola</taxon>
    </lineage>
</organism>
<dbReference type="SUPFAM" id="SSF69047">
    <property type="entry name" value="Hypothetical protein YjbJ"/>
    <property type="match status" value="1"/>
</dbReference>
<sequence length="127" mass="13704">MLHTQTTTSDLFKIYTRKVAIALMATAIVILAWSNLFFNISINANAATLDGVSDQIEGKVQKDIGTTRRGVGDLLNNPTEEGKGAITQAKGKAKQDIGTTKNKLNDAQDAVEDTSESLVDSVKDFFN</sequence>
<proteinExistence type="predicted"/>
<evidence type="ECO:0000256" key="1">
    <source>
        <dbReference type="SAM" id="MobiDB-lite"/>
    </source>
</evidence>
<dbReference type="Proteomes" id="UP000729733">
    <property type="component" value="Unassembled WGS sequence"/>
</dbReference>
<dbReference type="RefSeq" id="WP_229638379.1">
    <property type="nucleotide sequence ID" value="NZ_JADWDC010000001.1"/>
</dbReference>
<protein>
    <submittedName>
        <fullName evidence="3">CsbD family protein</fullName>
    </submittedName>
</protein>
<comment type="caution">
    <text evidence="3">The sequence shown here is derived from an EMBL/GenBank/DDBJ whole genome shotgun (WGS) entry which is preliminary data.</text>
</comment>
<evidence type="ECO:0000313" key="4">
    <source>
        <dbReference type="Proteomes" id="UP000729733"/>
    </source>
</evidence>
<evidence type="ECO:0000256" key="2">
    <source>
        <dbReference type="SAM" id="Phobius"/>
    </source>
</evidence>
<evidence type="ECO:0000313" key="3">
    <source>
        <dbReference type="EMBL" id="MCC0175379.1"/>
    </source>
</evidence>
<keyword evidence="2" id="KW-0472">Membrane</keyword>
<feature type="region of interest" description="Disordered" evidence="1">
    <location>
        <begin position="69"/>
        <end position="92"/>
    </location>
</feature>
<gene>
    <name evidence="3" type="ORF">I4641_00090</name>
</gene>
<name>A0A964FF34_9CYAN</name>
<accession>A0A964FF34</accession>
<dbReference type="AlphaFoldDB" id="A0A964FF34"/>
<reference evidence="3" key="1">
    <citation type="journal article" date="2021" name="Antonie Van Leeuwenhoek">
        <title>Draft genome and description of Waterburya agarophytonicola gen. nov. sp. nov. (Pleurocapsales, Cyanobacteria): a seaweed symbiont.</title>
        <authorList>
            <person name="Bonthond G."/>
            <person name="Shalygin S."/>
            <person name="Bayer T."/>
            <person name="Weinberger F."/>
        </authorList>
    </citation>
    <scope>NUCLEOTIDE SEQUENCE</scope>
    <source>
        <strain evidence="3">KI4</strain>
    </source>
</reference>
<dbReference type="EMBL" id="JADWDC010000001">
    <property type="protein sequence ID" value="MCC0175379.1"/>
    <property type="molecule type" value="Genomic_DNA"/>
</dbReference>
<keyword evidence="4" id="KW-1185">Reference proteome</keyword>
<keyword evidence="2" id="KW-0812">Transmembrane</keyword>